<gene>
    <name evidence="1" type="ORF">Plil01_000928800</name>
</gene>
<keyword evidence="2" id="KW-1185">Reference proteome</keyword>
<evidence type="ECO:0000313" key="2">
    <source>
        <dbReference type="Proteomes" id="UP001165083"/>
    </source>
</evidence>
<reference evidence="1" key="1">
    <citation type="submission" date="2023-04" db="EMBL/GenBank/DDBJ databases">
        <title>Phytophthora lilii NBRC 32176.</title>
        <authorList>
            <person name="Ichikawa N."/>
            <person name="Sato H."/>
            <person name="Tonouchi N."/>
        </authorList>
    </citation>
    <scope>NUCLEOTIDE SEQUENCE</scope>
    <source>
        <strain evidence="1">NBRC 32176</strain>
    </source>
</reference>
<accession>A0A9W6TZM2</accession>
<name>A0A9W6TZM2_9STRA</name>
<proteinExistence type="predicted"/>
<organism evidence="1 2">
    <name type="scientific">Phytophthora lilii</name>
    <dbReference type="NCBI Taxonomy" id="2077276"/>
    <lineage>
        <taxon>Eukaryota</taxon>
        <taxon>Sar</taxon>
        <taxon>Stramenopiles</taxon>
        <taxon>Oomycota</taxon>
        <taxon>Peronosporomycetes</taxon>
        <taxon>Peronosporales</taxon>
        <taxon>Peronosporaceae</taxon>
        <taxon>Phytophthora</taxon>
    </lineage>
</organism>
<evidence type="ECO:0000313" key="1">
    <source>
        <dbReference type="EMBL" id="GMF23109.1"/>
    </source>
</evidence>
<dbReference type="InterPro" id="IPR052058">
    <property type="entry name" value="Alcohol_O-acetyltransferase"/>
</dbReference>
<dbReference type="PANTHER" id="PTHR28037">
    <property type="entry name" value="ALCOHOL O-ACETYLTRANSFERASE 1-RELATED"/>
    <property type="match status" value="1"/>
</dbReference>
<dbReference type="Proteomes" id="UP001165083">
    <property type="component" value="Unassembled WGS sequence"/>
</dbReference>
<protein>
    <submittedName>
        <fullName evidence="1">Unnamed protein product</fullName>
    </submittedName>
</protein>
<dbReference type="OrthoDB" id="122698at2759"/>
<dbReference type="AlphaFoldDB" id="A0A9W6TZM2"/>
<dbReference type="EMBL" id="BSXW01000462">
    <property type="protein sequence ID" value="GMF23109.1"/>
    <property type="molecule type" value="Genomic_DNA"/>
</dbReference>
<dbReference type="PANTHER" id="PTHR28037:SF1">
    <property type="entry name" value="ALCOHOL O-ACETYLTRANSFERASE 1-RELATED"/>
    <property type="match status" value="1"/>
</dbReference>
<comment type="caution">
    <text evidence="1">The sequence shown here is derived from an EMBL/GenBank/DDBJ whole genome shotgun (WGS) entry which is preliminary data.</text>
</comment>
<sequence length="359" mass="41029">MVTMADGVSMKIVHSILVTGDVETLLRFLPAALMRAFNMHPRMRALQGKGEDFTAEIHAPINIDSVAARNLLRVRRFSRSEDIEGEFDVWYRYAERECNVGFDRYTQFPFFLTVWANEEDRQARLVLFSDHYMSDGRSGMTVLNCILEQVAHLAKEKEDVESQVQELPLRPSLYEMWLSKKPLSKVVVKGVMALLGKAIYRSEMRKFESGDPARMRQALAKCKEEKVTVGGAMVALIVLAFYRTAKKQPSFAPAQPFQFLDMDCNMRQRVPNPADEDQFAGLDWLANEGVDVNTARFWDLARRSKSEIDENVRRTLPMAAVAVVLDQNVHAKMKPAFASMSAIRRHRMPTFQTWAARRS</sequence>